<evidence type="ECO:0000256" key="5">
    <source>
        <dbReference type="ARBA" id="ARBA00022679"/>
    </source>
</evidence>
<dbReference type="EMBL" id="MFST01000007">
    <property type="protein sequence ID" value="OGI45271.1"/>
    <property type="molecule type" value="Genomic_DNA"/>
</dbReference>
<evidence type="ECO:0000256" key="4">
    <source>
        <dbReference type="ARBA" id="ARBA00022605"/>
    </source>
</evidence>
<feature type="binding site" evidence="11">
    <location>
        <position position="60"/>
    </location>
    <ligand>
        <name>substrate</name>
    </ligand>
</feature>
<comment type="cofactor">
    <cofactor evidence="11">
        <name>Mg(2+)</name>
        <dbReference type="ChEBI" id="CHEBI:18420"/>
    </cofactor>
    <text evidence="11">Binds 1 Mg(2+) ion per subunit.</text>
</comment>
<dbReference type="CDD" id="cd00464">
    <property type="entry name" value="SK"/>
    <property type="match status" value="1"/>
</dbReference>
<dbReference type="InterPro" id="IPR027417">
    <property type="entry name" value="P-loop_NTPase"/>
</dbReference>
<keyword evidence="4 11" id="KW-0028">Amino-acid biosynthesis</keyword>
<feature type="binding site" evidence="11">
    <location>
        <position position="18"/>
    </location>
    <ligand>
        <name>Mg(2+)</name>
        <dbReference type="ChEBI" id="CHEBI:18420"/>
    </ligand>
</feature>
<evidence type="ECO:0000256" key="1">
    <source>
        <dbReference type="ARBA" id="ARBA00004842"/>
    </source>
</evidence>
<evidence type="ECO:0000256" key="9">
    <source>
        <dbReference type="ARBA" id="ARBA00023141"/>
    </source>
</evidence>
<evidence type="ECO:0000256" key="10">
    <source>
        <dbReference type="ARBA" id="ARBA00048567"/>
    </source>
</evidence>
<dbReference type="InterPro" id="IPR031322">
    <property type="entry name" value="Shikimate/glucono_kinase"/>
</dbReference>
<evidence type="ECO:0000313" key="13">
    <source>
        <dbReference type="Proteomes" id="UP000179344"/>
    </source>
</evidence>
<evidence type="ECO:0000313" key="12">
    <source>
        <dbReference type="EMBL" id="OGI45271.1"/>
    </source>
</evidence>
<dbReference type="PANTHER" id="PTHR21087">
    <property type="entry name" value="SHIKIMATE KINASE"/>
    <property type="match status" value="1"/>
</dbReference>
<dbReference type="AlphaFoldDB" id="A0A1F6TJI7"/>
<sequence length="178" mass="19785">MSRAGNVFLIGPMGAGKSTIGRALAELLGKEFQDSDHEIESRTGASIPLIFEIEGEAGFRKRESAVLDDLTRREDVVLATGGGAVLAEDNRRALRLRGIVVYLHAPIDTLLARTHRDSQRPLLQTADRRHALEEMLQVREPLYRQTADVVVETSHRPPVAVAREIARRIETLKPHENP</sequence>
<keyword evidence="11" id="KW-0479">Metal-binding</keyword>
<comment type="subcellular location">
    <subcellularLocation>
        <location evidence="11">Cytoplasm</location>
    </subcellularLocation>
</comment>
<name>A0A1F6TJI7_9PROT</name>
<dbReference type="InterPro" id="IPR023000">
    <property type="entry name" value="Shikimate_kinase_CS"/>
</dbReference>
<feature type="binding site" evidence="11">
    <location>
        <begin position="14"/>
        <end position="19"/>
    </location>
    <ligand>
        <name>ATP</name>
        <dbReference type="ChEBI" id="CHEBI:30616"/>
    </ligand>
</feature>
<dbReference type="EC" id="2.7.1.71" evidence="3 11"/>
<evidence type="ECO:0000256" key="3">
    <source>
        <dbReference type="ARBA" id="ARBA00012154"/>
    </source>
</evidence>
<keyword evidence="11" id="KW-0963">Cytoplasm</keyword>
<keyword evidence="9 11" id="KW-0057">Aromatic amino acid biosynthesis</keyword>
<evidence type="ECO:0000256" key="11">
    <source>
        <dbReference type="HAMAP-Rule" id="MF_00109"/>
    </source>
</evidence>
<protein>
    <recommendedName>
        <fullName evidence="3 11">Shikimate kinase</fullName>
        <shortName evidence="11">SK</shortName>
        <ecNumber evidence="3 11">2.7.1.71</ecNumber>
    </recommendedName>
</protein>
<dbReference type="Pfam" id="PF01202">
    <property type="entry name" value="SKI"/>
    <property type="match status" value="1"/>
</dbReference>
<keyword evidence="5 11" id="KW-0808">Transferase</keyword>
<dbReference type="UniPathway" id="UPA00053">
    <property type="reaction ID" value="UER00088"/>
</dbReference>
<feature type="binding site" evidence="11">
    <location>
        <position position="156"/>
    </location>
    <ligand>
        <name>ATP</name>
        <dbReference type="ChEBI" id="CHEBI:30616"/>
    </ligand>
</feature>
<dbReference type="PRINTS" id="PR01100">
    <property type="entry name" value="SHIKIMTKNASE"/>
</dbReference>
<dbReference type="GO" id="GO:0009423">
    <property type="term" value="P:chorismate biosynthetic process"/>
    <property type="evidence" value="ECO:0007669"/>
    <property type="project" value="UniProtKB-UniRule"/>
</dbReference>
<gene>
    <name evidence="11 12" type="primary">aroK</name>
    <name evidence="12" type="ORF">A2V92_05060</name>
</gene>
<dbReference type="SUPFAM" id="SSF52540">
    <property type="entry name" value="P-loop containing nucleoside triphosphate hydrolases"/>
    <property type="match status" value="1"/>
</dbReference>
<dbReference type="HAMAP" id="MF_00109">
    <property type="entry name" value="Shikimate_kinase"/>
    <property type="match status" value="1"/>
</dbReference>
<reference evidence="12 13" key="1">
    <citation type="journal article" date="2016" name="Nat. Commun.">
        <title>Thousands of microbial genomes shed light on interconnected biogeochemical processes in an aquifer system.</title>
        <authorList>
            <person name="Anantharaman K."/>
            <person name="Brown C.T."/>
            <person name="Hug L.A."/>
            <person name="Sharon I."/>
            <person name="Castelle C.J."/>
            <person name="Probst A.J."/>
            <person name="Thomas B.C."/>
            <person name="Singh A."/>
            <person name="Wilkins M.J."/>
            <person name="Karaoz U."/>
            <person name="Brodie E.L."/>
            <person name="Williams K.H."/>
            <person name="Hubbard S.S."/>
            <person name="Banfield J.F."/>
        </authorList>
    </citation>
    <scope>NUCLEOTIDE SEQUENCE [LARGE SCALE GENOMIC DNA]</scope>
</reference>
<feature type="binding site" evidence="11">
    <location>
        <position position="120"/>
    </location>
    <ligand>
        <name>ATP</name>
        <dbReference type="ChEBI" id="CHEBI:30616"/>
    </ligand>
</feature>
<keyword evidence="6 11" id="KW-0547">Nucleotide-binding</keyword>
<dbReference type="GO" id="GO:0005524">
    <property type="term" value="F:ATP binding"/>
    <property type="evidence" value="ECO:0007669"/>
    <property type="project" value="UniProtKB-UniRule"/>
</dbReference>
<comment type="pathway">
    <text evidence="1 11">Metabolic intermediate biosynthesis; chorismate biosynthesis; chorismate from D-erythrose 4-phosphate and phosphoenolpyruvate: step 5/7.</text>
</comment>
<comment type="catalytic activity">
    <reaction evidence="10 11">
        <text>shikimate + ATP = 3-phosphoshikimate + ADP + H(+)</text>
        <dbReference type="Rhea" id="RHEA:13121"/>
        <dbReference type="ChEBI" id="CHEBI:15378"/>
        <dbReference type="ChEBI" id="CHEBI:30616"/>
        <dbReference type="ChEBI" id="CHEBI:36208"/>
        <dbReference type="ChEBI" id="CHEBI:145989"/>
        <dbReference type="ChEBI" id="CHEBI:456216"/>
        <dbReference type="EC" id="2.7.1.71"/>
    </reaction>
</comment>
<feature type="binding site" evidence="11">
    <location>
        <position position="36"/>
    </location>
    <ligand>
        <name>substrate</name>
    </ligand>
</feature>
<accession>A0A1F6TJI7</accession>
<evidence type="ECO:0000256" key="6">
    <source>
        <dbReference type="ARBA" id="ARBA00022741"/>
    </source>
</evidence>
<evidence type="ECO:0000256" key="8">
    <source>
        <dbReference type="ARBA" id="ARBA00022840"/>
    </source>
</evidence>
<keyword evidence="8 11" id="KW-0067">ATP-binding</keyword>
<feature type="binding site" evidence="11">
    <location>
        <position position="139"/>
    </location>
    <ligand>
        <name>substrate</name>
    </ligand>
</feature>
<dbReference type="PANTHER" id="PTHR21087:SF16">
    <property type="entry name" value="SHIKIMATE KINASE 1, CHLOROPLASTIC"/>
    <property type="match status" value="1"/>
</dbReference>
<dbReference type="NCBIfam" id="NF003456">
    <property type="entry name" value="PRK05057.1"/>
    <property type="match status" value="1"/>
</dbReference>
<dbReference type="PROSITE" id="PS01128">
    <property type="entry name" value="SHIKIMATE_KINASE"/>
    <property type="match status" value="1"/>
</dbReference>
<dbReference type="Proteomes" id="UP000179344">
    <property type="component" value="Unassembled WGS sequence"/>
</dbReference>
<comment type="function">
    <text evidence="11">Catalyzes the specific phosphorylation of the 3-hydroxyl group of shikimic acid using ATP as a cosubstrate.</text>
</comment>
<evidence type="ECO:0000256" key="7">
    <source>
        <dbReference type="ARBA" id="ARBA00022777"/>
    </source>
</evidence>
<comment type="similarity">
    <text evidence="2 11">Belongs to the shikimate kinase family.</text>
</comment>
<keyword evidence="7 11" id="KW-0418">Kinase</keyword>
<dbReference type="GO" id="GO:0005829">
    <property type="term" value="C:cytosol"/>
    <property type="evidence" value="ECO:0007669"/>
    <property type="project" value="TreeGrafter"/>
</dbReference>
<comment type="subunit">
    <text evidence="11">Monomer.</text>
</comment>
<keyword evidence="11" id="KW-0460">Magnesium</keyword>
<proteinExistence type="inferred from homology"/>
<feature type="binding site" evidence="11">
    <location>
        <position position="82"/>
    </location>
    <ligand>
        <name>substrate</name>
    </ligand>
</feature>
<dbReference type="InterPro" id="IPR000623">
    <property type="entry name" value="Shikimate_kinase/TSH1"/>
</dbReference>
<dbReference type="GO" id="GO:0009073">
    <property type="term" value="P:aromatic amino acid family biosynthetic process"/>
    <property type="evidence" value="ECO:0007669"/>
    <property type="project" value="UniProtKB-KW"/>
</dbReference>
<dbReference type="Gene3D" id="3.40.50.300">
    <property type="entry name" value="P-loop containing nucleotide triphosphate hydrolases"/>
    <property type="match status" value="1"/>
</dbReference>
<dbReference type="GO" id="GO:0008652">
    <property type="term" value="P:amino acid biosynthetic process"/>
    <property type="evidence" value="ECO:0007669"/>
    <property type="project" value="UniProtKB-KW"/>
</dbReference>
<evidence type="ECO:0000256" key="2">
    <source>
        <dbReference type="ARBA" id="ARBA00006997"/>
    </source>
</evidence>
<organism evidence="12 13">
    <name type="scientific">Candidatus Muproteobacteria bacterium RBG_16_65_31</name>
    <dbReference type="NCBI Taxonomy" id="1817759"/>
    <lineage>
        <taxon>Bacteria</taxon>
        <taxon>Pseudomonadati</taxon>
        <taxon>Pseudomonadota</taxon>
        <taxon>Candidatus Muproteobacteria</taxon>
    </lineage>
</organism>
<comment type="caution">
    <text evidence="12">The sequence shown here is derived from an EMBL/GenBank/DDBJ whole genome shotgun (WGS) entry which is preliminary data.</text>
</comment>
<dbReference type="GO" id="GO:0000287">
    <property type="term" value="F:magnesium ion binding"/>
    <property type="evidence" value="ECO:0007669"/>
    <property type="project" value="UniProtKB-UniRule"/>
</dbReference>
<dbReference type="GO" id="GO:0004765">
    <property type="term" value="F:shikimate kinase activity"/>
    <property type="evidence" value="ECO:0007669"/>
    <property type="project" value="UniProtKB-UniRule"/>
</dbReference>